<dbReference type="HOGENOM" id="CLU_702136_0_0_1"/>
<dbReference type="Pfam" id="PF09090">
    <property type="entry name" value="MIF4G_like_2"/>
    <property type="match status" value="1"/>
</dbReference>
<dbReference type="InterPro" id="IPR016024">
    <property type="entry name" value="ARM-type_fold"/>
</dbReference>
<gene>
    <name evidence="2" type="ordered locus">EROM_080190</name>
</gene>
<protein>
    <recommendedName>
        <fullName evidence="1">MIF4G-like type 2 domain-containing protein</fullName>
    </recommendedName>
</protein>
<feature type="domain" description="MIF4G-like type 2" evidence="1">
    <location>
        <begin position="307"/>
        <end position="382"/>
    </location>
</feature>
<evidence type="ECO:0000313" key="2">
    <source>
        <dbReference type="EMBL" id="AFN83441.1"/>
    </source>
</evidence>
<accession>I6ZUQ2</accession>
<reference evidence="2 3" key="1">
    <citation type="journal article" date="2012" name="Proc. Natl. Acad. Sci. U.S.A.">
        <title>Gain and loss of multiple functionally related, horizontally transferred genes in the reduced genomes of two microsporidian parasites.</title>
        <authorList>
            <person name="Pombert J.-F."/>
            <person name="Selman M."/>
            <person name="Burki F."/>
            <person name="Bardell F.T."/>
            <person name="Farinelli L."/>
            <person name="Solter L.F."/>
            <person name="Whitman D.W."/>
            <person name="Weiss L.M."/>
            <person name="Corradi N."/>
            <person name="Keeling P.J."/>
        </authorList>
    </citation>
    <scope>NUCLEOTIDE SEQUENCE [LARGE SCALE GENOMIC DNA]</scope>
    <source>
        <strain evidence="2 3">SJ-2008</strain>
    </source>
</reference>
<sequence>MQLPIARINSTNYRRILEEVRLSEDKERAIEDIKNVVLLMPHKSSIAANLISDLIKDDGDFRSGIVKMVDEILACGDGCMLISASFTLKKLGVGGMESLWWTKEIPTVSPLLESVNFKVPPDSLNECKEEAEKVLRITDEKNFEEVFCVSQAIRNFRFSIQECVTQLGYISRLKSLVDGIRVLQQKENGLYLSALVLELARKQGFMRVLLEELSSFDREFKDILIPLLFEHFYNPSEENNSVYVSSSYMPLRTSEDINLFKQLFTEDIVRNMKRISGSSKVEKFLDKGKDEGTKKVPRISREEFEKTDLKDREAFFKNFCFLGSPSISHFLTYLEIYKERFVLNKEDQKLFISIFFEIFEGLESFCRIVTEKMVRFGIIDPALTANPGTNPAL</sequence>
<evidence type="ECO:0000259" key="1">
    <source>
        <dbReference type="Pfam" id="PF09090"/>
    </source>
</evidence>
<evidence type="ECO:0000313" key="3">
    <source>
        <dbReference type="Proteomes" id="UP000010094"/>
    </source>
</evidence>
<dbReference type="GO" id="GO:0016070">
    <property type="term" value="P:RNA metabolic process"/>
    <property type="evidence" value="ECO:0007669"/>
    <property type="project" value="InterPro"/>
</dbReference>
<organism evidence="2 3">
    <name type="scientific">Encephalitozoon romaleae (strain SJ-2008)</name>
    <name type="common">Microsporidian parasite</name>
    <dbReference type="NCBI Taxonomy" id="1178016"/>
    <lineage>
        <taxon>Eukaryota</taxon>
        <taxon>Fungi</taxon>
        <taxon>Fungi incertae sedis</taxon>
        <taxon>Microsporidia</taxon>
        <taxon>Unikaryonidae</taxon>
        <taxon>Encephalitozoon</taxon>
    </lineage>
</organism>
<dbReference type="GeneID" id="20521755"/>
<dbReference type="VEuPathDB" id="MicrosporidiaDB:EROM_080190"/>
<dbReference type="SUPFAM" id="SSF48371">
    <property type="entry name" value="ARM repeat"/>
    <property type="match status" value="1"/>
</dbReference>
<dbReference type="OrthoDB" id="2188448at2759"/>
<dbReference type="InterPro" id="IPR015174">
    <property type="entry name" value="MIF4G-like_typ-2"/>
</dbReference>
<dbReference type="RefSeq" id="XP_009264938.1">
    <property type="nucleotide sequence ID" value="XM_009266663.1"/>
</dbReference>
<name>I6ZUQ2_ENCRO</name>
<dbReference type="Gene3D" id="1.25.40.180">
    <property type="match status" value="1"/>
</dbReference>
<dbReference type="EMBL" id="CP003525">
    <property type="protein sequence ID" value="AFN83441.1"/>
    <property type="molecule type" value="Genomic_DNA"/>
</dbReference>
<keyword evidence="3" id="KW-1185">Reference proteome</keyword>
<dbReference type="KEGG" id="ero:EROM_080190"/>
<dbReference type="Proteomes" id="UP000010094">
    <property type="component" value="Chromosome VIII"/>
</dbReference>
<dbReference type="AlphaFoldDB" id="I6ZUQ2"/>
<proteinExistence type="predicted"/>